<evidence type="ECO:0000256" key="7">
    <source>
        <dbReference type="SAM" id="MobiDB-lite"/>
    </source>
</evidence>
<keyword evidence="3 6" id="KW-0238">DNA-binding</keyword>
<sequence>MRGEETAGGRDGARGGGGTFGGSFIIHIIFAPLRSPHRRAYLDTPQEAGRWLVAGGWWHTSLLADQTIADNAAILPEDTSPTITLILHKNNALIHTLPASRCPAEGVGFQYDLKGVYLHSVPNYCDSTAAVQRLSREGAATVGKQNCDLHEAAAARRTVASLATRLKMQGSAGGGWRGGGPPRRTVPRPLSRRAPPRVHLYAPQEDDMLTMETDLKGGSLHATVPPHHALQHGYGSLGALGGMMALPQQQPLAQHQPLQHHQHQPLPQHHAQPQPQHHQPPNNNNNNSSKNSNAERVKRPMNAFMVWSRGQRRKMASDNPKMHNSEISKRLGAQWKDLSESEKRPFIDEAKRLRAVHMKEHPDYKYRPRRKTKTLAKKQEKYPLGGGALLGAGDGQRTNAPTAQQPRDVYQMTPNGYMPNGYMMHDPSAYQQQAYGYPRYDVSQMQQQYSGGYYGGGQGSPYLPQPPSPSAYGLGPGSPGGYAMPASCASHSPSGSSAKSEPVSPGPPGMKREYVHEPQLKREFAHAHGGQSHPHEQLGMKREYGQQDLSHIINMYHVPDEQRYAAAGERAMPLI</sequence>
<dbReference type="InterPro" id="IPR022097">
    <property type="entry name" value="SOX_fam"/>
</dbReference>
<dbReference type="GO" id="GO:0000978">
    <property type="term" value="F:RNA polymerase II cis-regulatory region sequence-specific DNA binding"/>
    <property type="evidence" value="ECO:0007669"/>
    <property type="project" value="TreeGrafter"/>
</dbReference>
<keyword evidence="2" id="KW-0805">Transcription regulation</keyword>
<evidence type="ECO:0000256" key="1">
    <source>
        <dbReference type="ARBA" id="ARBA00004123"/>
    </source>
</evidence>
<accession>A0A8J2QQX4</accession>
<evidence type="ECO:0000259" key="8">
    <source>
        <dbReference type="PROSITE" id="PS50118"/>
    </source>
</evidence>
<dbReference type="Pfam" id="PF00505">
    <property type="entry name" value="HMG_box"/>
    <property type="match status" value="1"/>
</dbReference>
<dbReference type="EMBL" id="CAKASE010000058">
    <property type="protein sequence ID" value="CAG9567431.1"/>
    <property type="molecule type" value="Genomic_DNA"/>
</dbReference>
<gene>
    <name evidence="9" type="ORF">DCHRY22_LOCUS7698</name>
</gene>
<feature type="compositionally biased region" description="Gly residues" evidence="7">
    <location>
        <begin position="171"/>
        <end position="181"/>
    </location>
</feature>
<evidence type="ECO:0000256" key="4">
    <source>
        <dbReference type="ARBA" id="ARBA00023163"/>
    </source>
</evidence>
<dbReference type="GO" id="GO:0005634">
    <property type="term" value="C:nucleus"/>
    <property type="evidence" value="ECO:0007669"/>
    <property type="project" value="UniProtKB-SubCell"/>
</dbReference>
<evidence type="ECO:0000256" key="6">
    <source>
        <dbReference type="PROSITE-ProRule" id="PRU00267"/>
    </source>
</evidence>
<dbReference type="CDD" id="cd01388">
    <property type="entry name" value="HMG-box_SoxB"/>
    <property type="match status" value="1"/>
</dbReference>
<dbReference type="InterPro" id="IPR050140">
    <property type="entry name" value="SRY-related_HMG-box_TF-like"/>
</dbReference>
<dbReference type="GO" id="GO:0030182">
    <property type="term" value="P:neuron differentiation"/>
    <property type="evidence" value="ECO:0007669"/>
    <property type="project" value="TreeGrafter"/>
</dbReference>
<dbReference type="PROSITE" id="PS50118">
    <property type="entry name" value="HMG_BOX_2"/>
    <property type="match status" value="1"/>
</dbReference>
<dbReference type="Gene3D" id="1.10.30.10">
    <property type="entry name" value="High mobility group box domain"/>
    <property type="match status" value="1"/>
</dbReference>
<keyword evidence="4" id="KW-0804">Transcription</keyword>
<feature type="DNA-binding region" description="HMG box" evidence="6">
    <location>
        <begin position="297"/>
        <end position="365"/>
    </location>
</feature>
<evidence type="ECO:0000313" key="10">
    <source>
        <dbReference type="Proteomes" id="UP000789524"/>
    </source>
</evidence>
<feature type="region of interest" description="Disordered" evidence="7">
    <location>
        <begin position="451"/>
        <end position="513"/>
    </location>
</feature>
<keyword evidence="10" id="KW-1185">Reference proteome</keyword>
<dbReference type="GO" id="GO:0007420">
    <property type="term" value="P:brain development"/>
    <property type="evidence" value="ECO:0007669"/>
    <property type="project" value="TreeGrafter"/>
</dbReference>
<feature type="region of interest" description="Disordered" evidence="7">
    <location>
        <begin position="384"/>
        <end position="403"/>
    </location>
</feature>
<feature type="compositionally biased region" description="Gly residues" evidence="7">
    <location>
        <begin position="384"/>
        <end position="394"/>
    </location>
</feature>
<feature type="region of interest" description="Disordered" evidence="7">
    <location>
        <begin position="251"/>
        <end position="297"/>
    </location>
</feature>
<keyword evidence="5 6" id="KW-0539">Nucleus</keyword>
<reference evidence="9" key="1">
    <citation type="submission" date="2021-09" db="EMBL/GenBank/DDBJ databases">
        <authorList>
            <person name="Martin H S."/>
        </authorList>
    </citation>
    <scope>NUCLEOTIDE SEQUENCE</scope>
</reference>
<feature type="compositionally biased region" description="Low complexity" evidence="7">
    <location>
        <begin position="485"/>
        <end position="503"/>
    </location>
</feature>
<dbReference type="PANTHER" id="PTHR10270">
    <property type="entry name" value="SOX TRANSCRIPTION FACTOR"/>
    <property type="match status" value="1"/>
</dbReference>
<organism evidence="9 10">
    <name type="scientific">Danaus chrysippus</name>
    <name type="common">African queen</name>
    <dbReference type="NCBI Taxonomy" id="151541"/>
    <lineage>
        <taxon>Eukaryota</taxon>
        <taxon>Metazoa</taxon>
        <taxon>Ecdysozoa</taxon>
        <taxon>Arthropoda</taxon>
        <taxon>Hexapoda</taxon>
        <taxon>Insecta</taxon>
        <taxon>Pterygota</taxon>
        <taxon>Neoptera</taxon>
        <taxon>Endopterygota</taxon>
        <taxon>Lepidoptera</taxon>
        <taxon>Glossata</taxon>
        <taxon>Ditrysia</taxon>
        <taxon>Papilionoidea</taxon>
        <taxon>Nymphalidae</taxon>
        <taxon>Danainae</taxon>
        <taxon>Danaini</taxon>
        <taxon>Danaina</taxon>
        <taxon>Danaus</taxon>
        <taxon>Anosia</taxon>
    </lineage>
</organism>
<name>A0A8J2QQX4_9NEOP</name>
<evidence type="ECO:0000313" key="9">
    <source>
        <dbReference type="EMBL" id="CAG9567431.1"/>
    </source>
</evidence>
<dbReference type="GO" id="GO:0001228">
    <property type="term" value="F:DNA-binding transcription activator activity, RNA polymerase II-specific"/>
    <property type="evidence" value="ECO:0007669"/>
    <property type="project" value="TreeGrafter"/>
</dbReference>
<protein>
    <submittedName>
        <fullName evidence="9">(African queen) hypothetical protein</fullName>
    </submittedName>
</protein>
<dbReference type="GO" id="GO:0000122">
    <property type="term" value="P:negative regulation of transcription by RNA polymerase II"/>
    <property type="evidence" value="ECO:0007669"/>
    <property type="project" value="TreeGrafter"/>
</dbReference>
<dbReference type="FunFam" id="1.10.30.10:FF:000002">
    <property type="entry name" value="transcription factor Sox-2"/>
    <property type="match status" value="1"/>
</dbReference>
<proteinExistence type="predicted"/>
<comment type="caution">
    <text evidence="9">The sequence shown here is derived from an EMBL/GenBank/DDBJ whole genome shotgun (WGS) entry which is preliminary data.</text>
</comment>
<evidence type="ECO:0000256" key="2">
    <source>
        <dbReference type="ARBA" id="ARBA00023015"/>
    </source>
</evidence>
<dbReference type="AlphaFoldDB" id="A0A8J2QQX4"/>
<dbReference type="Pfam" id="PF12336">
    <property type="entry name" value="SOXp"/>
    <property type="match status" value="1"/>
</dbReference>
<dbReference type="PANTHER" id="PTHR10270:SF324">
    <property type="entry name" value="SOX DOMAIN-CONTAINING PROTEIN DICHAETE-RELATED"/>
    <property type="match status" value="1"/>
</dbReference>
<feature type="region of interest" description="Disordered" evidence="7">
    <location>
        <begin position="170"/>
        <end position="192"/>
    </location>
</feature>
<dbReference type="InterPro" id="IPR036910">
    <property type="entry name" value="HMG_box_dom_sf"/>
</dbReference>
<dbReference type="Proteomes" id="UP000789524">
    <property type="component" value="Unassembled WGS sequence"/>
</dbReference>
<dbReference type="SMART" id="SM00398">
    <property type="entry name" value="HMG"/>
    <property type="match status" value="1"/>
</dbReference>
<evidence type="ECO:0000256" key="5">
    <source>
        <dbReference type="ARBA" id="ARBA00023242"/>
    </source>
</evidence>
<feature type="domain" description="HMG box" evidence="8">
    <location>
        <begin position="297"/>
        <end position="365"/>
    </location>
</feature>
<dbReference type="OrthoDB" id="6247875at2759"/>
<dbReference type="InterPro" id="IPR009071">
    <property type="entry name" value="HMG_box_dom"/>
</dbReference>
<comment type="subcellular location">
    <subcellularLocation>
        <location evidence="1">Nucleus</location>
    </subcellularLocation>
</comment>
<feature type="compositionally biased region" description="Low complexity" evidence="7">
    <location>
        <begin position="264"/>
        <end position="292"/>
    </location>
</feature>
<dbReference type="SUPFAM" id="SSF47095">
    <property type="entry name" value="HMG-box"/>
    <property type="match status" value="1"/>
</dbReference>
<evidence type="ECO:0000256" key="3">
    <source>
        <dbReference type="ARBA" id="ARBA00023125"/>
    </source>
</evidence>